<dbReference type="STRING" id="262209.AWH69_10855"/>
<dbReference type="InterPro" id="IPR050482">
    <property type="entry name" value="Sensor_HK_TwoCompSys"/>
</dbReference>
<evidence type="ECO:0000256" key="2">
    <source>
        <dbReference type="ARBA" id="ARBA00022777"/>
    </source>
</evidence>
<dbReference type="InterPro" id="IPR036890">
    <property type="entry name" value="HATPase_C_sf"/>
</dbReference>
<dbReference type="PANTHER" id="PTHR24421:SF61">
    <property type="entry name" value="OXYGEN SENSOR HISTIDINE KINASE NREB"/>
    <property type="match status" value="1"/>
</dbReference>
<feature type="domain" description="Histidine kinase/HSP90-like ATPase" evidence="5">
    <location>
        <begin position="310"/>
        <end position="404"/>
    </location>
</feature>
<feature type="domain" description="DUF5931" evidence="6">
    <location>
        <begin position="22"/>
        <end position="176"/>
    </location>
</feature>
<dbReference type="Gene3D" id="3.30.565.10">
    <property type="entry name" value="Histidine kinase-like ATPase, C-terminal domain"/>
    <property type="match status" value="1"/>
</dbReference>
<organism evidence="7 8">
    <name type="scientific">Janibacter melonis</name>
    <dbReference type="NCBI Taxonomy" id="262209"/>
    <lineage>
        <taxon>Bacteria</taxon>
        <taxon>Bacillati</taxon>
        <taxon>Actinomycetota</taxon>
        <taxon>Actinomycetes</taxon>
        <taxon>Micrococcales</taxon>
        <taxon>Intrasporangiaceae</taxon>
        <taxon>Janibacter</taxon>
    </lineage>
</organism>
<reference evidence="7 8" key="1">
    <citation type="submission" date="2016-01" db="EMBL/GenBank/DDBJ databases">
        <title>Janibacter melonis strain CD11_4 genome sequencing and assembly.</title>
        <authorList>
            <person name="Nair G.R."/>
            <person name="Kaur G."/>
            <person name="Chander A.M."/>
            <person name="Mayilraj S."/>
        </authorList>
    </citation>
    <scope>NUCLEOTIDE SEQUENCE [LARGE SCALE GENOMIC DNA]</scope>
    <source>
        <strain evidence="7 8">CD11-4</strain>
    </source>
</reference>
<feature type="transmembrane region" description="Helical" evidence="4">
    <location>
        <begin position="115"/>
        <end position="137"/>
    </location>
</feature>
<feature type="transmembrane region" description="Helical" evidence="4">
    <location>
        <begin position="75"/>
        <end position="95"/>
    </location>
</feature>
<keyword evidence="4" id="KW-1133">Transmembrane helix</keyword>
<dbReference type="RefSeq" id="WP_157090099.1">
    <property type="nucleotide sequence ID" value="NZ_LQZG01000003.1"/>
</dbReference>
<feature type="transmembrane region" description="Helical" evidence="4">
    <location>
        <begin position="149"/>
        <end position="168"/>
    </location>
</feature>
<accession>A0A176QAY9</accession>
<keyword evidence="2" id="KW-0418">Kinase</keyword>
<dbReference type="EMBL" id="LQZG01000003">
    <property type="protein sequence ID" value="OAB86902.1"/>
    <property type="molecule type" value="Genomic_DNA"/>
</dbReference>
<feature type="transmembrane region" description="Helical" evidence="4">
    <location>
        <begin position="25"/>
        <end position="42"/>
    </location>
</feature>
<keyword evidence="3" id="KW-0902">Two-component regulatory system</keyword>
<dbReference type="InterPro" id="IPR003594">
    <property type="entry name" value="HATPase_dom"/>
</dbReference>
<dbReference type="PANTHER" id="PTHR24421">
    <property type="entry name" value="NITRATE/NITRITE SENSOR PROTEIN NARX-RELATED"/>
    <property type="match status" value="1"/>
</dbReference>
<keyword evidence="4" id="KW-0472">Membrane</keyword>
<evidence type="ECO:0000256" key="1">
    <source>
        <dbReference type="ARBA" id="ARBA00022679"/>
    </source>
</evidence>
<dbReference type="CDD" id="cd16917">
    <property type="entry name" value="HATPase_UhpB-NarQ-NarX-like"/>
    <property type="match status" value="1"/>
</dbReference>
<evidence type="ECO:0000313" key="7">
    <source>
        <dbReference type="EMBL" id="OAB86902.1"/>
    </source>
</evidence>
<dbReference type="AlphaFoldDB" id="A0A176QAY9"/>
<evidence type="ECO:0000259" key="6">
    <source>
        <dbReference type="Pfam" id="PF19354"/>
    </source>
</evidence>
<keyword evidence="4" id="KW-0812">Transmembrane</keyword>
<comment type="caution">
    <text evidence="7">The sequence shown here is derived from an EMBL/GenBank/DDBJ whole genome shotgun (WGS) entry which is preliminary data.</text>
</comment>
<gene>
    <name evidence="7" type="ORF">AWH69_10855</name>
</gene>
<feature type="transmembrane region" description="Helical" evidence="4">
    <location>
        <begin position="48"/>
        <end position="68"/>
    </location>
</feature>
<dbReference type="GO" id="GO:0016301">
    <property type="term" value="F:kinase activity"/>
    <property type="evidence" value="ECO:0007669"/>
    <property type="project" value="UniProtKB-KW"/>
</dbReference>
<dbReference type="Proteomes" id="UP000076976">
    <property type="component" value="Unassembled WGS sequence"/>
</dbReference>
<protein>
    <submittedName>
        <fullName evidence="7">Uncharacterized protein</fullName>
    </submittedName>
</protein>
<dbReference type="NCBIfam" id="NF047322">
    <property type="entry name" value="HK_morpho_MacS"/>
    <property type="match status" value="1"/>
</dbReference>
<dbReference type="Pfam" id="PF19354">
    <property type="entry name" value="DUF5931"/>
    <property type="match status" value="1"/>
</dbReference>
<dbReference type="GO" id="GO:0000160">
    <property type="term" value="P:phosphorelay signal transduction system"/>
    <property type="evidence" value="ECO:0007669"/>
    <property type="project" value="UniProtKB-KW"/>
</dbReference>
<evidence type="ECO:0000256" key="4">
    <source>
        <dbReference type="SAM" id="Phobius"/>
    </source>
</evidence>
<proteinExistence type="predicted"/>
<sequence length="411" mass="42989">MAPAVPDARYAPSPLIDSAAGRGLAIYRLLSLLYASLVVWTHRADLDAPWVAVVVLLVLLAWSLVAPLLPRPTRLAIVVETAIAVGAILATNLAYSPDAVAGGVPTIPTNWSAGAVMAGALYSGIRGGLLVAVVVAVSNLVQADPDSALTYHNIVLLLLLGALVGLAVNLARESQVRLEAAITASERLAERERIGRQVHDGVLQALALINRRGREIGGESLALAELAADQERALRTLITRVEPALLDAAHPDVRAGRGHVPFATSPATASRDEHDDRADLASRLAERRTAAVEVVLPARTVVLPAHHVDEIDAAVAAALDNVERHAGEGARAWVLLDDTGEEVVVTVRDNGAGMTDERLAEAADQGRLGCSSSIAGRVRDLGGSAGWRSRPGSGCTVTLRVPRPDVAGSRT</sequence>
<dbReference type="SUPFAM" id="SSF55874">
    <property type="entry name" value="ATPase domain of HSP90 chaperone/DNA topoisomerase II/histidine kinase"/>
    <property type="match status" value="1"/>
</dbReference>
<keyword evidence="1" id="KW-0808">Transferase</keyword>
<dbReference type="Pfam" id="PF02518">
    <property type="entry name" value="HATPase_c"/>
    <property type="match status" value="1"/>
</dbReference>
<name>A0A176QAY9_9MICO</name>
<evidence type="ECO:0000313" key="8">
    <source>
        <dbReference type="Proteomes" id="UP000076976"/>
    </source>
</evidence>
<evidence type="ECO:0000259" key="5">
    <source>
        <dbReference type="Pfam" id="PF02518"/>
    </source>
</evidence>
<dbReference type="InterPro" id="IPR045975">
    <property type="entry name" value="DUF5931"/>
</dbReference>
<keyword evidence="8" id="KW-1185">Reference proteome</keyword>
<evidence type="ECO:0000256" key="3">
    <source>
        <dbReference type="ARBA" id="ARBA00023012"/>
    </source>
</evidence>